<feature type="coiled-coil region" evidence="4">
    <location>
        <begin position="113"/>
        <end position="140"/>
    </location>
</feature>
<feature type="region of interest" description="Disordered" evidence="5">
    <location>
        <begin position="265"/>
        <end position="284"/>
    </location>
</feature>
<evidence type="ECO:0000256" key="2">
    <source>
        <dbReference type="ARBA" id="ARBA00019066"/>
    </source>
</evidence>
<dbReference type="RefSeq" id="WP_005003010.1">
    <property type="nucleotide sequence ID" value="NZ_CH672427.1"/>
</dbReference>
<evidence type="ECO:0000313" key="6">
    <source>
        <dbReference type="EMBL" id="EAR22526.1"/>
    </source>
</evidence>
<accession>A4BPM5</accession>
<evidence type="ECO:0000313" key="7">
    <source>
        <dbReference type="Proteomes" id="UP000003374"/>
    </source>
</evidence>
<evidence type="ECO:0000256" key="3">
    <source>
        <dbReference type="ARBA" id="ARBA00022752"/>
    </source>
</evidence>
<dbReference type="EMBL" id="AAOF01000003">
    <property type="protein sequence ID" value="EAR22526.1"/>
    <property type="molecule type" value="Genomic_DNA"/>
</dbReference>
<evidence type="ECO:0000256" key="5">
    <source>
        <dbReference type="SAM" id="MobiDB-lite"/>
    </source>
</evidence>
<dbReference type="HOGENOM" id="CLU_979457_0_0_6"/>
<organism evidence="6 7">
    <name type="scientific">Nitrococcus mobilis Nb-231</name>
    <dbReference type="NCBI Taxonomy" id="314278"/>
    <lineage>
        <taxon>Bacteria</taxon>
        <taxon>Pseudomonadati</taxon>
        <taxon>Pseudomonadota</taxon>
        <taxon>Gammaproteobacteria</taxon>
        <taxon>Chromatiales</taxon>
        <taxon>Ectothiorhodospiraceae</taxon>
        <taxon>Nitrococcus</taxon>
    </lineage>
</organism>
<reference evidence="6 7" key="1">
    <citation type="submission" date="2006-02" db="EMBL/GenBank/DDBJ databases">
        <authorList>
            <person name="Waterbury J."/>
            <person name="Ferriera S."/>
            <person name="Johnson J."/>
            <person name="Kravitz S."/>
            <person name="Halpern A."/>
            <person name="Remington K."/>
            <person name="Beeson K."/>
            <person name="Tran B."/>
            <person name="Rogers Y.-H."/>
            <person name="Friedman R."/>
            <person name="Venter J.C."/>
        </authorList>
    </citation>
    <scope>NUCLEOTIDE SEQUENCE [LARGE SCALE GENOMIC DNA]</scope>
    <source>
        <strain evidence="6 7">Nb-231</strain>
    </source>
</reference>
<protein>
    <recommendedName>
        <fullName evidence="2">Poly(3-hydroxyalkanoate) polymerase subunit PhaE</fullName>
    </recommendedName>
</protein>
<dbReference type="Proteomes" id="UP000003374">
    <property type="component" value="Unassembled WGS sequence"/>
</dbReference>
<evidence type="ECO:0000256" key="1">
    <source>
        <dbReference type="ARBA" id="ARBA00004683"/>
    </source>
</evidence>
<gene>
    <name evidence="6" type="ORF">NB231_12339</name>
</gene>
<dbReference type="OrthoDB" id="6115526at2"/>
<comment type="caution">
    <text evidence="6">The sequence shown here is derived from an EMBL/GenBank/DDBJ whole genome shotgun (WGS) entry which is preliminary data.</text>
</comment>
<dbReference type="InterPro" id="IPR010123">
    <property type="entry name" value="PHA_synth_III_E"/>
</dbReference>
<dbReference type="UniPathway" id="UPA00917"/>
<sequence>MIQQDSANHSRPEWTQGLLYDLLAGQRALAILLAAGWSVLTAPARDSETNTVLDAQLNQVLAQLREEIARSVEFVNFLLDLARQPLPIDRLAQPFSANFAHFPMHLYPNLGPLQKQQANLEALQRTLDGYQTAALRYTQELSELFEAVLSEYRQELADGVPSESTARSTRELYDHWLEVAERTYERFLRSETYPQAISDLLNAWTDLRLALQPALDELLSYLGLPTQRALEDTQRHLDRLRRQQRADTRRLQREVTALRNELAALRDAAPGPPTTTRSDKDDRS</sequence>
<keyword evidence="4" id="KW-0175">Coiled coil</keyword>
<comment type="pathway">
    <text evidence="1">Biopolymer metabolism; poly-(R)-3-hydroxybutanoate biosynthesis.</text>
</comment>
<keyword evidence="7" id="KW-1185">Reference proteome</keyword>
<dbReference type="Pfam" id="PF09712">
    <property type="entry name" value="PHA_synth_III_E"/>
    <property type="match status" value="1"/>
</dbReference>
<dbReference type="GO" id="GO:0042619">
    <property type="term" value="P:poly-hydroxybutyrate biosynthetic process"/>
    <property type="evidence" value="ECO:0007669"/>
    <property type="project" value="UniProtKB-KW"/>
</dbReference>
<dbReference type="STRING" id="314278.NB231_12339"/>
<name>A4BPM5_9GAMM</name>
<dbReference type="AlphaFoldDB" id="A4BPM5"/>
<proteinExistence type="predicted"/>
<evidence type="ECO:0000256" key="4">
    <source>
        <dbReference type="SAM" id="Coils"/>
    </source>
</evidence>
<keyword evidence="3" id="KW-0583">PHB biosynthesis</keyword>